<feature type="transmembrane region" description="Helical" evidence="1">
    <location>
        <begin position="48"/>
        <end position="70"/>
    </location>
</feature>
<accession>A0A2W7R216</accession>
<keyword evidence="1" id="KW-1133">Transmembrane helix</keyword>
<reference evidence="2 3" key="1">
    <citation type="submission" date="2018-06" db="EMBL/GenBank/DDBJ databases">
        <title>Genomic Encyclopedia of Archaeal and Bacterial Type Strains, Phase II (KMG-II): from individual species to whole genera.</title>
        <authorList>
            <person name="Goeker M."/>
        </authorList>
    </citation>
    <scope>NUCLEOTIDE SEQUENCE [LARGE SCALE GENOMIC DNA]</scope>
    <source>
        <strain evidence="2 3">DSM 22686</strain>
    </source>
</reference>
<gene>
    <name evidence="2" type="ORF">LV84_04167</name>
</gene>
<keyword evidence="1" id="KW-0472">Membrane</keyword>
<keyword evidence="1" id="KW-0812">Transmembrane</keyword>
<evidence type="ECO:0000256" key="1">
    <source>
        <dbReference type="SAM" id="Phobius"/>
    </source>
</evidence>
<feature type="transmembrane region" description="Helical" evidence="1">
    <location>
        <begin position="151"/>
        <end position="175"/>
    </location>
</feature>
<name>A0A2W7R216_9BACT</name>
<dbReference type="InterPro" id="IPR054261">
    <property type="entry name" value="DUF6992"/>
</dbReference>
<evidence type="ECO:0000313" key="2">
    <source>
        <dbReference type="EMBL" id="PZX49977.1"/>
    </source>
</evidence>
<dbReference type="AlphaFoldDB" id="A0A2W7R216"/>
<evidence type="ECO:0000313" key="3">
    <source>
        <dbReference type="Proteomes" id="UP000249115"/>
    </source>
</evidence>
<proteinExistence type="predicted"/>
<sequence length="209" mass="23359">MHSKTKYTTIYFLLGMVFFAFLPLGVFSQNIPELKDFNQIRLSYNEKGMLILGGWAVGNMVWGGIAASQTSGQTKAFHQMNMYWNSVNLLIAGFGYWQAMKESPGTDFWATMDAQQSIEKILLFNAALDIAYIAGGLYLKERGLRVNKDQFIGFGKSIILQGAFLLTFDAVMYSFHHVHAKELPKIVNNFSLGPTGFMVTIPLSGTTNQ</sequence>
<dbReference type="EMBL" id="QKZU01000026">
    <property type="protein sequence ID" value="PZX49977.1"/>
    <property type="molecule type" value="Genomic_DNA"/>
</dbReference>
<dbReference type="RefSeq" id="WP_223271935.1">
    <property type="nucleotide sequence ID" value="NZ_MSSV01000033.1"/>
</dbReference>
<feature type="transmembrane region" description="Helical" evidence="1">
    <location>
        <begin position="82"/>
        <end position="100"/>
    </location>
</feature>
<organism evidence="2 3">
    <name type="scientific">Algoriphagus ratkowskyi</name>
    <dbReference type="NCBI Taxonomy" id="57028"/>
    <lineage>
        <taxon>Bacteria</taxon>
        <taxon>Pseudomonadati</taxon>
        <taxon>Bacteroidota</taxon>
        <taxon>Cytophagia</taxon>
        <taxon>Cytophagales</taxon>
        <taxon>Cyclobacteriaceae</taxon>
        <taxon>Algoriphagus</taxon>
    </lineage>
</organism>
<protein>
    <submittedName>
        <fullName evidence="2">Uncharacterized protein</fullName>
    </submittedName>
</protein>
<feature type="transmembrane region" description="Helical" evidence="1">
    <location>
        <begin position="120"/>
        <end position="139"/>
    </location>
</feature>
<dbReference type="Proteomes" id="UP000249115">
    <property type="component" value="Unassembled WGS sequence"/>
</dbReference>
<feature type="transmembrane region" description="Helical" evidence="1">
    <location>
        <begin position="7"/>
        <end position="28"/>
    </location>
</feature>
<dbReference type="Pfam" id="PF22503">
    <property type="entry name" value="DUF6992"/>
    <property type="match status" value="1"/>
</dbReference>
<comment type="caution">
    <text evidence="2">The sequence shown here is derived from an EMBL/GenBank/DDBJ whole genome shotgun (WGS) entry which is preliminary data.</text>
</comment>